<evidence type="ECO:0000313" key="2">
    <source>
        <dbReference type="EMBL" id="ETO02016.1"/>
    </source>
</evidence>
<name>X6LKX8_RETFI</name>
<keyword evidence="3" id="KW-1185">Reference proteome</keyword>
<reference evidence="2 3" key="1">
    <citation type="journal article" date="2013" name="Curr. Biol.">
        <title>The Genome of the Foraminiferan Reticulomyxa filosa.</title>
        <authorList>
            <person name="Glockner G."/>
            <person name="Hulsmann N."/>
            <person name="Schleicher M."/>
            <person name="Noegel A.A."/>
            <person name="Eichinger L."/>
            <person name="Gallinger C."/>
            <person name="Pawlowski J."/>
            <person name="Sierra R."/>
            <person name="Euteneuer U."/>
            <person name="Pillet L."/>
            <person name="Moustafa A."/>
            <person name="Platzer M."/>
            <person name="Groth M."/>
            <person name="Szafranski K."/>
            <person name="Schliwa M."/>
        </authorList>
    </citation>
    <scope>NUCLEOTIDE SEQUENCE [LARGE SCALE GENOMIC DNA]</scope>
</reference>
<evidence type="ECO:0000313" key="3">
    <source>
        <dbReference type="Proteomes" id="UP000023152"/>
    </source>
</evidence>
<proteinExistence type="predicted"/>
<sequence length="136" mass="16490">MEKHLDLLLSYIDELRKELEDYQTCQVFFFIGKIFQKKLRLEKKEQATQIRMLRKEMAKMDSHLSHLKAKKISNEEDNEKKEQILKTEKEESQSEERINSKRIKRIQKDDNNEKKENIFTSNFYPSSTFDLELFHS</sequence>
<comment type="caution">
    <text evidence="2">The sequence shown here is derived from an EMBL/GenBank/DDBJ whole genome shotgun (WGS) entry which is preliminary data.</text>
</comment>
<feature type="region of interest" description="Disordered" evidence="1">
    <location>
        <begin position="68"/>
        <end position="111"/>
    </location>
</feature>
<dbReference type="EMBL" id="ASPP01036898">
    <property type="protein sequence ID" value="ETO02016.1"/>
    <property type="molecule type" value="Genomic_DNA"/>
</dbReference>
<feature type="non-terminal residue" evidence="2">
    <location>
        <position position="136"/>
    </location>
</feature>
<accession>X6LKX8</accession>
<gene>
    <name evidence="2" type="ORF">RFI_35423</name>
</gene>
<feature type="compositionally biased region" description="Basic and acidic residues" evidence="1">
    <location>
        <begin position="72"/>
        <end position="99"/>
    </location>
</feature>
<protein>
    <submittedName>
        <fullName evidence="2">Uncharacterized protein</fullName>
    </submittedName>
</protein>
<evidence type="ECO:0000256" key="1">
    <source>
        <dbReference type="SAM" id="MobiDB-lite"/>
    </source>
</evidence>
<dbReference type="Proteomes" id="UP000023152">
    <property type="component" value="Unassembled WGS sequence"/>
</dbReference>
<dbReference type="AlphaFoldDB" id="X6LKX8"/>
<organism evidence="2 3">
    <name type="scientific">Reticulomyxa filosa</name>
    <dbReference type="NCBI Taxonomy" id="46433"/>
    <lineage>
        <taxon>Eukaryota</taxon>
        <taxon>Sar</taxon>
        <taxon>Rhizaria</taxon>
        <taxon>Retaria</taxon>
        <taxon>Foraminifera</taxon>
        <taxon>Monothalamids</taxon>
        <taxon>Reticulomyxidae</taxon>
        <taxon>Reticulomyxa</taxon>
    </lineage>
</organism>